<dbReference type="PANTHER" id="PTHR43731:SF30">
    <property type="entry name" value="RHOMBOID-LIKE PROTEIN 9, CHLOROPLASTIC"/>
    <property type="match status" value="1"/>
</dbReference>
<comment type="subcellular location">
    <subcellularLocation>
        <location evidence="1">Membrane</location>
        <topology evidence="1">Multi-pass membrane protein</topology>
    </subcellularLocation>
</comment>
<dbReference type="FunFam" id="1.20.1540.10:FF:000017">
    <property type="entry name" value="RHOMBOID-like protein 9, chloroplastic"/>
    <property type="match status" value="1"/>
</dbReference>
<evidence type="ECO:0000256" key="1">
    <source>
        <dbReference type="ARBA" id="ARBA00004141"/>
    </source>
</evidence>
<feature type="transmembrane region" description="Helical" evidence="7">
    <location>
        <begin position="190"/>
        <end position="209"/>
    </location>
</feature>
<keyword evidence="9" id="KW-0862">Zinc</keyword>
<evidence type="ECO:0000256" key="6">
    <source>
        <dbReference type="PROSITE-ProRule" id="PRU00235"/>
    </source>
</evidence>
<evidence type="ECO:0000256" key="3">
    <source>
        <dbReference type="ARBA" id="ARBA00022692"/>
    </source>
</evidence>
<dbReference type="GO" id="GO:0004252">
    <property type="term" value="F:serine-type endopeptidase activity"/>
    <property type="evidence" value="ECO:0007669"/>
    <property type="project" value="InterPro"/>
</dbReference>
<name>A0A6A2ZVV8_HIBSY</name>
<dbReference type="InterPro" id="IPR009091">
    <property type="entry name" value="RCC1/BLIP-II"/>
</dbReference>
<keyword evidence="4 7" id="KW-1133">Transmembrane helix</keyword>
<dbReference type="SUPFAM" id="SSF144091">
    <property type="entry name" value="Rhomboid-like"/>
    <property type="match status" value="1"/>
</dbReference>
<reference evidence="9" key="1">
    <citation type="submission" date="2019-09" db="EMBL/GenBank/DDBJ databases">
        <title>Draft genome information of white flower Hibiscus syriacus.</title>
        <authorList>
            <person name="Kim Y.-M."/>
        </authorList>
    </citation>
    <scope>NUCLEOTIDE SEQUENCE [LARGE SCALE GENOMIC DNA]</scope>
    <source>
        <strain evidence="9">YM2019G1</strain>
    </source>
</reference>
<feature type="transmembrane region" description="Helical" evidence="7">
    <location>
        <begin position="404"/>
        <end position="422"/>
    </location>
</feature>
<keyword evidence="10" id="KW-1185">Reference proteome</keyword>
<dbReference type="EMBL" id="VEPZ02001092">
    <property type="protein sequence ID" value="KAE8695252.1"/>
    <property type="molecule type" value="Genomic_DNA"/>
</dbReference>
<feature type="transmembrane region" description="Helical" evidence="7">
    <location>
        <begin position="301"/>
        <end position="318"/>
    </location>
</feature>
<dbReference type="Gene3D" id="1.20.1540.10">
    <property type="entry name" value="Rhomboid-like"/>
    <property type="match status" value="1"/>
</dbReference>
<proteinExistence type="inferred from homology"/>
<dbReference type="InterPro" id="IPR022764">
    <property type="entry name" value="Peptidase_S54_rhomboid_dom"/>
</dbReference>
<keyword evidence="9" id="KW-0479">Metal-binding</keyword>
<keyword evidence="5 7" id="KW-0472">Membrane</keyword>
<evidence type="ECO:0000313" key="9">
    <source>
        <dbReference type="EMBL" id="KAE8695252.1"/>
    </source>
</evidence>
<dbReference type="GO" id="GO:0008270">
    <property type="term" value="F:zinc ion binding"/>
    <property type="evidence" value="ECO:0007669"/>
    <property type="project" value="UniProtKB-KW"/>
</dbReference>
<keyword evidence="9" id="KW-0863">Zinc-finger</keyword>
<comment type="caution">
    <text evidence="9">The sequence shown here is derived from an EMBL/GenBank/DDBJ whole genome shotgun (WGS) entry which is preliminary data.</text>
</comment>
<protein>
    <submittedName>
        <fullName evidence="9">Zinc-finger domain of monoamine-oxidase A repressor R1 protein, putative isoform 1</fullName>
    </submittedName>
</protein>
<dbReference type="Proteomes" id="UP000436088">
    <property type="component" value="Unassembled WGS sequence"/>
</dbReference>
<keyword evidence="3 7" id="KW-0812">Transmembrane</keyword>
<comment type="similarity">
    <text evidence="2">Belongs to the peptidase S54 family.</text>
</comment>
<organism evidence="9 10">
    <name type="scientific">Hibiscus syriacus</name>
    <name type="common">Rose of Sharon</name>
    <dbReference type="NCBI Taxonomy" id="106335"/>
    <lineage>
        <taxon>Eukaryota</taxon>
        <taxon>Viridiplantae</taxon>
        <taxon>Streptophyta</taxon>
        <taxon>Embryophyta</taxon>
        <taxon>Tracheophyta</taxon>
        <taxon>Spermatophyta</taxon>
        <taxon>Magnoliopsida</taxon>
        <taxon>eudicotyledons</taxon>
        <taxon>Gunneridae</taxon>
        <taxon>Pentapetalae</taxon>
        <taxon>rosids</taxon>
        <taxon>malvids</taxon>
        <taxon>Malvales</taxon>
        <taxon>Malvaceae</taxon>
        <taxon>Malvoideae</taxon>
        <taxon>Hibiscus</taxon>
    </lineage>
</organism>
<accession>A0A6A2ZVV8</accession>
<dbReference type="InterPro" id="IPR035952">
    <property type="entry name" value="Rhomboid-like_sf"/>
</dbReference>
<sequence length="499" mass="55466">MAVIPLRFKMPYKDQNHDCKCKGLQWNPLRISLGILTKADVRDKNGGFNGFQWRLWTLNGVHPRPLSMKALPKESSQLRSLDSYFQKLQEYSNKGSSMELVARTGESSMKKGLLESLEAYLGKLDEDSMPKSYGETPDDNQTVLPFSFEEYAKIDENAKFRSDIGFRIRDANRVSHKSEALNYSDEASHLYLIGILASINIAVFIFEIATPVRIPELELFSIPSLYGAKINDLILVGEWWRLVTPMFLHSGILHVSLGCWGLLSFGPQVCRHYGSFTFFLIYLLGGFAGNLISFLHTPDPTVGGTGPVFAVIGAWLIYQIQNRDVMSKDNSDRMFQKAILVTALSCILSNFGPIDDWTHLGAAFSGIAYGFFVCPSLQLDEISSRSGQEEEMRVVGRFGDPRKSLILFAVSVLVFSSLVFFIEPPIGTTEFGGSGEDGQLGIGNNEEREWVCVVQALEPHNVRSVVAGSCNSRAICDDGKASAATPPFCFYMYILLGAF</sequence>
<dbReference type="InterPro" id="IPR050925">
    <property type="entry name" value="Rhomboid_protease_S54"/>
</dbReference>
<dbReference type="PROSITE" id="PS50012">
    <property type="entry name" value="RCC1_3"/>
    <property type="match status" value="1"/>
</dbReference>
<dbReference type="InterPro" id="IPR000408">
    <property type="entry name" value="Reg_chr_condens"/>
</dbReference>
<feature type="domain" description="Peptidase S54 rhomboid" evidence="8">
    <location>
        <begin position="237"/>
        <end position="375"/>
    </location>
</feature>
<evidence type="ECO:0000256" key="7">
    <source>
        <dbReference type="SAM" id="Phobius"/>
    </source>
</evidence>
<evidence type="ECO:0000313" key="10">
    <source>
        <dbReference type="Proteomes" id="UP000436088"/>
    </source>
</evidence>
<dbReference type="Gene3D" id="2.130.10.30">
    <property type="entry name" value="Regulator of chromosome condensation 1/beta-lactamase-inhibitor protein II"/>
    <property type="match status" value="1"/>
</dbReference>
<evidence type="ECO:0000256" key="5">
    <source>
        <dbReference type="ARBA" id="ARBA00023136"/>
    </source>
</evidence>
<dbReference type="AlphaFoldDB" id="A0A6A2ZVV8"/>
<feature type="repeat" description="RCC1" evidence="6">
    <location>
        <begin position="427"/>
        <end position="478"/>
    </location>
</feature>
<evidence type="ECO:0000259" key="8">
    <source>
        <dbReference type="Pfam" id="PF01694"/>
    </source>
</evidence>
<gene>
    <name evidence="9" type="ORF">F3Y22_tig00110729pilonHSYRG00169</name>
</gene>
<feature type="transmembrane region" description="Helical" evidence="7">
    <location>
        <begin position="242"/>
        <end position="263"/>
    </location>
</feature>
<evidence type="ECO:0000256" key="4">
    <source>
        <dbReference type="ARBA" id="ARBA00022989"/>
    </source>
</evidence>
<feature type="transmembrane region" description="Helical" evidence="7">
    <location>
        <begin position="275"/>
        <end position="295"/>
    </location>
</feature>
<dbReference type="GO" id="GO:0016020">
    <property type="term" value="C:membrane"/>
    <property type="evidence" value="ECO:0007669"/>
    <property type="project" value="UniProtKB-SubCell"/>
</dbReference>
<dbReference type="PANTHER" id="PTHR43731">
    <property type="entry name" value="RHOMBOID PROTEASE"/>
    <property type="match status" value="1"/>
</dbReference>
<dbReference type="SUPFAM" id="SSF50985">
    <property type="entry name" value="RCC1/BLIP-II"/>
    <property type="match status" value="1"/>
</dbReference>
<evidence type="ECO:0000256" key="2">
    <source>
        <dbReference type="ARBA" id="ARBA00009045"/>
    </source>
</evidence>
<dbReference type="Pfam" id="PF01694">
    <property type="entry name" value="Rhomboid"/>
    <property type="match status" value="1"/>
</dbReference>